<reference evidence="1 2" key="1">
    <citation type="submission" date="2019-05" db="EMBL/GenBank/DDBJ databases">
        <title>Another draft genome of Portunus trituberculatus and its Hox gene families provides insights of decapod evolution.</title>
        <authorList>
            <person name="Jeong J.-H."/>
            <person name="Song I."/>
            <person name="Kim S."/>
            <person name="Choi T."/>
            <person name="Kim D."/>
            <person name="Ryu S."/>
            <person name="Kim W."/>
        </authorList>
    </citation>
    <scope>NUCLEOTIDE SEQUENCE [LARGE SCALE GENOMIC DNA]</scope>
    <source>
        <tissue evidence="1">Muscle</tissue>
    </source>
</reference>
<proteinExistence type="predicted"/>
<evidence type="ECO:0000313" key="2">
    <source>
        <dbReference type="Proteomes" id="UP000324222"/>
    </source>
</evidence>
<dbReference type="EMBL" id="VSRR010123741">
    <property type="protein sequence ID" value="MPD00636.1"/>
    <property type="molecule type" value="Genomic_DNA"/>
</dbReference>
<sequence length="88" mass="10221">MRGKGREKLKYYEHEFAFVVPSENTCSRDHQPSPSPYHITVTPSLYPMPSPPDPPSPFPNTFFSFAHETQLPQRFTRMKVHTDVCLRV</sequence>
<accession>A0A5B7K185</accession>
<organism evidence="1 2">
    <name type="scientific">Portunus trituberculatus</name>
    <name type="common">Swimming crab</name>
    <name type="synonym">Neptunus trituberculatus</name>
    <dbReference type="NCBI Taxonomy" id="210409"/>
    <lineage>
        <taxon>Eukaryota</taxon>
        <taxon>Metazoa</taxon>
        <taxon>Ecdysozoa</taxon>
        <taxon>Arthropoda</taxon>
        <taxon>Crustacea</taxon>
        <taxon>Multicrustacea</taxon>
        <taxon>Malacostraca</taxon>
        <taxon>Eumalacostraca</taxon>
        <taxon>Eucarida</taxon>
        <taxon>Decapoda</taxon>
        <taxon>Pleocyemata</taxon>
        <taxon>Brachyura</taxon>
        <taxon>Eubrachyura</taxon>
        <taxon>Portunoidea</taxon>
        <taxon>Portunidae</taxon>
        <taxon>Portuninae</taxon>
        <taxon>Portunus</taxon>
    </lineage>
</organism>
<comment type="caution">
    <text evidence="1">The sequence shown here is derived from an EMBL/GenBank/DDBJ whole genome shotgun (WGS) entry which is preliminary data.</text>
</comment>
<gene>
    <name evidence="1" type="ORF">E2C01_096121</name>
</gene>
<keyword evidence="2" id="KW-1185">Reference proteome</keyword>
<dbReference type="Proteomes" id="UP000324222">
    <property type="component" value="Unassembled WGS sequence"/>
</dbReference>
<protein>
    <submittedName>
        <fullName evidence="1">Uncharacterized protein</fullName>
    </submittedName>
</protein>
<evidence type="ECO:0000313" key="1">
    <source>
        <dbReference type="EMBL" id="MPD00636.1"/>
    </source>
</evidence>
<dbReference type="AlphaFoldDB" id="A0A5B7K185"/>
<name>A0A5B7K185_PORTR</name>